<dbReference type="CDD" id="cd21695">
    <property type="entry name" value="GINS_B_archaea_Gins51"/>
    <property type="match status" value="1"/>
</dbReference>
<dbReference type="SUPFAM" id="SSF158573">
    <property type="entry name" value="GINS helical bundle-like"/>
    <property type="match status" value="1"/>
</dbReference>
<name>A0A832ZYB5_CALS0</name>
<dbReference type="Gene3D" id="1.20.58.1030">
    <property type="match status" value="1"/>
</dbReference>
<sequence>MSDQNIYDILVNLWNNEKNTQELTEIPSEVLENLKTHVSNLKYKIKLTSKDSIERDVKMSEIEFLSKLIRSIFTLRYEKILLHILKNKTPSNMLPFEKQFYNYVSTAISEYRDLIDVISSKFTIPHVSPLQNYEVVVFLQDFPKIVGDDLREYGPFKTGDVAVLPRENARSLSKEGVVKRILLL</sequence>
<dbReference type="Pfam" id="PF22090">
    <property type="entry name" value="Gins51_C"/>
    <property type="match status" value="1"/>
</dbReference>
<protein>
    <recommendedName>
        <fullName evidence="1">Gins51 C-terminal domain-containing protein</fullName>
    </recommendedName>
</protein>
<evidence type="ECO:0000313" key="3">
    <source>
        <dbReference type="Proteomes" id="UP000608579"/>
    </source>
</evidence>
<dbReference type="InterPro" id="IPR054314">
    <property type="entry name" value="Gins51_C"/>
</dbReference>
<reference evidence="2" key="1">
    <citation type="journal article" date="2020" name="ISME J.">
        <title>Gammaproteobacteria mediating utilization of methyl-, sulfur- and petroleum organic compounds in deep ocean hydrothermal plumes.</title>
        <authorList>
            <person name="Zhou Z."/>
            <person name="Liu Y."/>
            <person name="Pan J."/>
            <person name="Cron B.R."/>
            <person name="Toner B.M."/>
            <person name="Anantharaman K."/>
            <person name="Breier J.A."/>
            <person name="Dick G.J."/>
            <person name="Li M."/>
        </authorList>
    </citation>
    <scope>NUCLEOTIDE SEQUENCE</scope>
    <source>
        <strain evidence="2">SZUA-1515</strain>
    </source>
</reference>
<accession>A0A832ZYB5</accession>
<feature type="domain" description="Gins51 C-terminal" evidence="1">
    <location>
        <begin position="136"/>
        <end position="176"/>
    </location>
</feature>
<dbReference type="CDD" id="cd11714">
    <property type="entry name" value="GINS_A_archaea"/>
    <property type="match status" value="1"/>
</dbReference>
<evidence type="ECO:0000313" key="2">
    <source>
        <dbReference type="EMBL" id="HIQ29596.1"/>
    </source>
</evidence>
<organism evidence="2 3">
    <name type="scientific">Caldiarchaeum subterraneum</name>
    <dbReference type="NCBI Taxonomy" id="311458"/>
    <lineage>
        <taxon>Archaea</taxon>
        <taxon>Nitrososphaerota</taxon>
        <taxon>Candidatus Caldarchaeales</taxon>
        <taxon>Candidatus Caldarchaeaceae</taxon>
        <taxon>Candidatus Caldarchaeum</taxon>
    </lineage>
</organism>
<dbReference type="Gene3D" id="3.40.5.50">
    <property type="match status" value="1"/>
</dbReference>
<dbReference type="EMBL" id="DQVM01000066">
    <property type="protein sequence ID" value="HIQ29596.1"/>
    <property type="molecule type" value="Genomic_DNA"/>
</dbReference>
<dbReference type="AlphaFoldDB" id="A0A832ZYB5"/>
<dbReference type="InterPro" id="IPR036224">
    <property type="entry name" value="GINS_bundle-like_dom_sf"/>
</dbReference>
<gene>
    <name evidence="2" type="ORF">EYH45_03430</name>
</gene>
<dbReference type="Proteomes" id="UP000608579">
    <property type="component" value="Unassembled WGS sequence"/>
</dbReference>
<comment type="caution">
    <text evidence="2">The sequence shown here is derived from an EMBL/GenBank/DDBJ whole genome shotgun (WGS) entry which is preliminary data.</text>
</comment>
<proteinExistence type="predicted"/>
<evidence type="ECO:0000259" key="1">
    <source>
        <dbReference type="Pfam" id="PF22090"/>
    </source>
</evidence>